<dbReference type="GO" id="GO:0006631">
    <property type="term" value="P:fatty acid metabolic process"/>
    <property type="evidence" value="ECO:0007669"/>
    <property type="project" value="UniProtKB-KW"/>
</dbReference>
<dbReference type="AlphaFoldDB" id="A0A1V0ADQ4"/>
<evidence type="ECO:0000256" key="23">
    <source>
        <dbReference type="ARBA" id="ARBA00069359"/>
    </source>
</evidence>
<comment type="subunit">
    <text evidence="4">Homodimer.</text>
</comment>
<evidence type="ECO:0000256" key="14">
    <source>
        <dbReference type="ARBA" id="ARBA00048375"/>
    </source>
</evidence>
<keyword evidence="11 27" id="KW-0560">Oxidoreductase</keyword>
<dbReference type="Gene3D" id="1.20.140.10">
    <property type="entry name" value="Butyryl-CoA Dehydrogenase, subunit A, domain 3"/>
    <property type="match status" value="1"/>
</dbReference>
<evidence type="ECO:0000256" key="9">
    <source>
        <dbReference type="ARBA" id="ARBA00022827"/>
    </source>
</evidence>
<keyword evidence="10" id="KW-0276">Fatty acid metabolism</keyword>
<evidence type="ECO:0000259" key="30">
    <source>
        <dbReference type="Pfam" id="PF12806"/>
    </source>
</evidence>
<dbReference type="Gene3D" id="2.40.110.20">
    <property type="match status" value="1"/>
</dbReference>
<keyword evidence="9 27" id="KW-0274">FAD</keyword>
<dbReference type="EC" id="1.3.8.7" evidence="5"/>
<evidence type="ECO:0000259" key="28">
    <source>
        <dbReference type="Pfam" id="PF00441"/>
    </source>
</evidence>
<evidence type="ECO:0000256" key="13">
    <source>
        <dbReference type="ARBA" id="ARBA00047882"/>
    </source>
</evidence>
<dbReference type="SUPFAM" id="SSF56645">
    <property type="entry name" value="Acyl-CoA dehydrogenase NM domain-like"/>
    <property type="match status" value="1"/>
</dbReference>
<evidence type="ECO:0000256" key="21">
    <source>
        <dbReference type="ARBA" id="ARBA00052387"/>
    </source>
</evidence>
<dbReference type="FunFam" id="1.20.140.10:FF:000016">
    <property type="entry name" value="Acyl-CoA dehydrogenase FadE5"/>
    <property type="match status" value="1"/>
</dbReference>
<dbReference type="Proteomes" id="UP000190797">
    <property type="component" value="Chromosome"/>
</dbReference>
<dbReference type="InterPro" id="IPR009075">
    <property type="entry name" value="AcylCo_DH/oxidase_C"/>
</dbReference>
<dbReference type="EC" id="1.3.8.8" evidence="6"/>
<dbReference type="GO" id="GO:0005886">
    <property type="term" value="C:plasma membrane"/>
    <property type="evidence" value="ECO:0007669"/>
    <property type="project" value="TreeGrafter"/>
</dbReference>
<evidence type="ECO:0000256" key="12">
    <source>
        <dbReference type="ARBA" id="ARBA00023098"/>
    </source>
</evidence>
<dbReference type="SUPFAM" id="SSF47203">
    <property type="entry name" value="Acyl-CoA dehydrogenase C-terminal domain-like"/>
    <property type="match status" value="1"/>
</dbReference>
<proteinExistence type="inferred from homology"/>
<dbReference type="GO" id="GO:0016937">
    <property type="term" value="F:short-chain fatty acyl-CoA dehydrogenase activity"/>
    <property type="evidence" value="ECO:0007669"/>
    <property type="project" value="UniProtKB-EC"/>
</dbReference>
<evidence type="ECO:0000256" key="1">
    <source>
        <dbReference type="ARBA" id="ARBA00001974"/>
    </source>
</evidence>
<comment type="catalytic activity">
    <reaction evidence="17">
        <text>dodecanoyl-CoA + oxidized [electron-transfer flavoprotein] + H(+) = (2E)-dodecenoyl-CoA + reduced [electron-transfer flavoprotein]</text>
        <dbReference type="Rhea" id="RHEA:47296"/>
        <dbReference type="Rhea" id="RHEA-COMP:10685"/>
        <dbReference type="Rhea" id="RHEA-COMP:10686"/>
        <dbReference type="ChEBI" id="CHEBI:15378"/>
        <dbReference type="ChEBI" id="CHEBI:57330"/>
        <dbReference type="ChEBI" id="CHEBI:57375"/>
        <dbReference type="ChEBI" id="CHEBI:57692"/>
        <dbReference type="ChEBI" id="CHEBI:58307"/>
    </reaction>
</comment>
<evidence type="ECO:0000256" key="22">
    <source>
        <dbReference type="ARBA" id="ARBA00054301"/>
    </source>
</evidence>
<dbReference type="RefSeq" id="WP_080044661.1">
    <property type="nucleotide sequence ID" value="NZ_CP017717.1"/>
</dbReference>
<evidence type="ECO:0000256" key="11">
    <source>
        <dbReference type="ARBA" id="ARBA00023002"/>
    </source>
</evidence>
<dbReference type="InterPro" id="IPR036250">
    <property type="entry name" value="AcylCo_DH-like_C"/>
</dbReference>
<dbReference type="PANTHER" id="PTHR42803">
    <property type="entry name" value="ACYL-COA DEHYDROGENASE"/>
    <property type="match status" value="1"/>
</dbReference>
<organism evidence="31 32">
    <name type="scientific">[Actinomadura] parvosata subsp. kistnae</name>
    <dbReference type="NCBI Taxonomy" id="1909395"/>
    <lineage>
        <taxon>Bacteria</taxon>
        <taxon>Bacillati</taxon>
        <taxon>Actinomycetota</taxon>
        <taxon>Actinomycetes</taxon>
        <taxon>Streptosporangiales</taxon>
        <taxon>Streptosporangiaceae</taxon>
        <taxon>Nonomuraea</taxon>
    </lineage>
</organism>
<evidence type="ECO:0000256" key="24">
    <source>
        <dbReference type="ARBA" id="ARBA00075470"/>
    </source>
</evidence>
<keyword evidence="32" id="KW-1185">Reference proteome</keyword>
<evidence type="ECO:0000256" key="26">
    <source>
        <dbReference type="ARBA" id="ARBA00077336"/>
    </source>
</evidence>
<evidence type="ECO:0000256" key="6">
    <source>
        <dbReference type="ARBA" id="ARBA00012040"/>
    </source>
</evidence>
<dbReference type="Pfam" id="PF02770">
    <property type="entry name" value="Acyl-CoA_dh_M"/>
    <property type="match status" value="1"/>
</dbReference>
<feature type="domain" description="Acyl-CoA dehydrogenase/oxidase C-terminal" evidence="28">
    <location>
        <begin position="286"/>
        <end position="448"/>
    </location>
</feature>
<protein>
    <recommendedName>
        <fullName evidence="23">Broad-specificity linear acyl-CoA dehydrogenase FadE5</fullName>
        <ecNumber evidence="7">1.3.8.1</ecNumber>
        <ecNumber evidence="5">1.3.8.7</ecNumber>
        <ecNumber evidence="6">1.3.8.8</ecNumber>
    </recommendedName>
    <alternativeName>
        <fullName evidence="25">Long-chain-acyl-CoA dehydrogenase</fullName>
    </alternativeName>
    <alternativeName>
        <fullName evidence="26">Medium-chain-acyl-CoA dehydrogenase</fullName>
    </alternativeName>
    <alternativeName>
        <fullName evidence="24">Short-chain-acyl-CoA dehydrogenase</fullName>
    </alternativeName>
</protein>
<sequence>MGHYKSNVRDLEFNLFEVFGRGEILGTGPFAEVDEDVARSVLDEMNRLATGVLADSFEEGDRKPPVFDPVTSTVTVPDGVKKSFKALVDGGWAHLDLPQDLGGPGIPRSLAWATAEMVLGANPALYMYAAGPNFAYTLWKLGTPEQKRFAELAIEKNWGATMVLTEPDAGSDVGAGRTKAVRQPDGTWHIEGVKRFITSAEHDMTDNIFHLVLARPEGHGPGTKGLSMFLVPKYHVDLETGELGERNGVYVTNVEKKMGLKVSTTCELTFGDKHPAVGWLVGEVHEGIKQMFMVIEHARMMVGTKAIATLSTGYLNALEYAKARVQGADLAKMADKASPRVTITHHPDVRRELMLQKAYAEGMRALVLYTATFQDTLLIDPDDRHAAAMNDLLLPIVKGVGSERSYELLSRSLQTLGGSGYLQDYPIEQYIRDAKIDSLYEGTTAIQGQDLFFRKILRNQGAAVGALLAEINEFASSEAGNGRLKEERKLLAEAAADVKAMGDTMAGWALGSLERPDEVYKVGLNTTRFLLALGDLVIGWLLLRQAEVALGKLGGGEDPFYLGKVGAASFFAKTVLPRLGAERRVLTATGLELMELPEEAF</sequence>
<dbReference type="PANTHER" id="PTHR42803:SF1">
    <property type="entry name" value="BROAD-SPECIFICITY LINEAR ACYL-COA DEHYDROGENASE FADE5"/>
    <property type="match status" value="1"/>
</dbReference>
<evidence type="ECO:0000256" key="15">
    <source>
        <dbReference type="ARBA" id="ARBA00049247"/>
    </source>
</evidence>
<dbReference type="GO" id="GO:0070991">
    <property type="term" value="F:medium-chain fatty acyl-CoA dehydrogenase activity"/>
    <property type="evidence" value="ECO:0007669"/>
    <property type="project" value="UniProtKB-EC"/>
</dbReference>
<comment type="catalytic activity">
    <reaction evidence="21">
        <text>oxidized [electron-transfer flavoprotein] + hexadecanoyl-CoA + H(+) = (2E)-hexadecenoyl-CoA + reduced [electron-transfer flavoprotein]</text>
        <dbReference type="Rhea" id="RHEA:43448"/>
        <dbReference type="Rhea" id="RHEA-COMP:10685"/>
        <dbReference type="Rhea" id="RHEA-COMP:10686"/>
        <dbReference type="ChEBI" id="CHEBI:15378"/>
        <dbReference type="ChEBI" id="CHEBI:57379"/>
        <dbReference type="ChEBI" id="CHEBI:57692"/>
        <dbReference type="ChEBI" id="CHEBI:58307"/>
        <dbReference type="ChEBI" id="CHEBI:61526"/>
    </reaction>
</comment>
<dbReference type="InterPro" id="IPR025878">
    <property type="entry name" value="Acyl-CoA_dh-like_C_dom"/>
</dbReference>
<keyword evidence="12" id="KW-0443">Lipid metabolism</keyword>
<comment type="catalytic activity">
    <reaction evidence="16">
        <text>a short-chain 2,3-saturated fatty acyl-CoA + oxidized [electron-transfer flavoprotein] + H(+) = a short-chain (2E)-enoyl-CoA + reduced [electron-transfer flavoprotein]</text>
        <dbReference type="Rhea" id="RHEA:47196"/>
        <dbReference type="Rhea" id="RHEA-COMP:10685"/>
        <dbReference type="Rhea" id="RHEA-COMP:10686"/>
        <dbReference type="ChEBI" id="CHEBI:15378"/>
        <dbReference type="ChEBI" id="CHEBI:57692"/>
        <dbReference type="ChEBI" id="CHEBI:58307"/>
        <dbReference type="ChEBI" id="CHEBI:87487"/>
        <dbReference type="ChEBI" id="CHEBI:87488"/>
        <dbReference type="EC" id="1.3.8.1"/>
    </reaction>
</comment>
<dbReference type="FunFam" id="2.40.110.20:FF:000001">
    <property type="entry name" value="Acyl-CoA dehydrogenase AidB"/>
    <property type="match status" value="1"/>
</dbReference>
<evidence type="ECO:0000256" key="10">
    <source>
        <dbReference type="ARBA" id="ARBA00022832"/>
    </source>
</evidence>
<comment type="catalytic activity">
    <reaction evidence="19">
        <text>decanoyl-CoA + oxidized [electron-transfer flavoprotein] + H(+) = (2E)-decenoyl-CoA + reduced [electron-transfer flavoprotein]</text>
        <dbReference type="Rhea" id="RHEA:48176"/>
        <dbReference type="Rhea" id="RHEA-COMP:10685"/>
        <dbReference type="Rhea" id="RHEA-COMP:10686"/>
        <dbReference type="ChEBI" id="CHEBI:15378"/>
        <dbReference type="ChEBI" id="CHEBI:57692"/>
        <dbReference type="ChEBI" id="CHEBI:58307"/>
        <dbReference type="ChEBI" id="CHEBI:61406"/>
        <dbReference type="ChEBI" id="CHEBI:61430"/>
    </reaction>
</comment>
<evidence type="ECO:0000256" key="25">
    <source>
        <dbReference type="ARBA" id="ARBA00077090"/>
    </source>
</evidence>
<dbReference type="OrthoDB" id="2769798at2"/>
<evidence type="ECO:0000256" key="2">
    <source>
        <dbReference type="ARBA" id="ARBA00004872"/>
    </source>
</evidence>
<name>A0A1V0ADQ4_9ACTN</name>
<evidence type="ECO:0000313" key="32">
    <source>
        <dbReference type="Proteomes" id="UP000190797"/>
    </source>
</evidence>
<dbReference type="STRING" id="1909395.BKM31_48725"/>
<comment type="pathway">
    <text evidence="2">Lipid metabolism; fatty acid metabolism.</text>
</comment>
<dbReference type="InterPro" id="IPR052166">
    <property type="entry name" value="Diverse_Acyl-CoA_DH"/>
</dbReference>
<comment type="catalytic activity">
    <reaction evidence="13">
        <text>a medium-chain 2,3-saturated fatty acyl-CoA + oxidized [electron-transfer flavoprotein] + H(+) = a medium-chain (2E)-enoyl-CoA + reduced [electron-transfer flavoprotein]</text>
        <dbReference type="Rhea" id="RHEA:14477"/>
        <dbReference type="Rhea" id="RHEA-COMP:10685"/>
        <dbReference type="Rhea" id="RHEA-COMP:10686"/>
        <dbReference type="ChEBI" id="CHEBI:15378"/>
        <dbReference type="ChEBI" id="CHEBI:57692"/>
        <dbReference type="ChEBI" id="CHEBI:58307"/>
        <dbReference type="ChEBI" id="CHEBI:83723"/>
        <dbReference type="ChEBI" id="CHEBI:83726"/>
        <dbReference type="EC" id="1.3.8.7"/>
    </reaction>
</comment>
<feature type="domain" description="Acetyl-CoA dehydrogenase-like C-terminal" evidence="30">
    <location>
        <begin position="467"/>
        <end position="597"/>
    </location>
</feature>
<evidence type="ECO:0000313" key="31">
    <source>
        <dbReference type="EMBL" id="AQZ68309.1"/>
    </source>
</evidence>
<evidence type="ECO:0000256" key="5">
    <source>
        <dbReference type="ARBA" id="ARBA00012033"/>
    </source>
</evidence>
<comment type="catalytic activity">
    <reaction evidence="18">
        <text>butanoyl-CoA + oxidized [electron-transfer flavoprotein] + H(+) = (2E)-butenoyl-CoA + reduced [electron-transfer flavoprotein]</text>
        <dbReference type="Rhea" id="RHEA:24004"/>
        <dbReference type="Rhea" id="RHEA-COMP:10685"/>
        <dbReference type="Rhea" id="RHEA-COMP:10686"/>
        <dbReference type="ChEBI" id="CHEBI:15378"/>
        <dbReference type="ChEBI" id="CHEBI:57332"/>
        <dbReference type="ChEBI" id="CHEBI:57371"/>
        <dbReference type="ChEBI" id="CHEBI:57692"/>
        <dbReference type="ChEBI" id="CHEBI:58307"/>
    </reaction>
</comment>
<evidence type="ECO:0000256" key="19">
    <source>
        <dbReference type="ARBA" id="ARBA00050703"/>
    </source>
</evidence>
<evidence type="ECO:0000256" key="7">
    <source>
        <dbReference type="ARBA" id="ARBA00012046"/>
    </source>
</evidence>
<evidence type="ECO:0000256" key="27">
    <source>
        <dbReference type="RuleBase" id="RU362125"/>
    </source>
</evidence>
<evidence type="ECO:0000256" key="8">
    <source>
        <dbReference type="ARBA" id="ARBA00022630"/>
    </source>
</evidence>
<comment type="function">
    <text evidence="22">Acyl-CoA dehydrogenase that exhibits broad specificity for linear acyl-CoA substrates, with a preference for long-chain substrates.</text>
</comment>
<dbReference type="InterPro" id="IPR006091">
    <property type="entry name" value="Acyl-CoA_Oxase/DH_mid-dom"/>
</dbReference>
<evidence type="ECO:0000256" key="17">
    <source>
        <dbReference type="ARBA" id="ARBA00050336"/>
    </source>
</evidence>
<dbReference type="KEGG" id="noa:BKM31_48725"/>
<dbReference type="Pfam" id="PF00441">
    <property type="entry name" value="Acyl-CoA_dh_1"/>
    <property type="match status" value="1"/>
</dbReference>
<gene>
    <name evidence="31" type="ORF">BKM31_48725</name>
</gene>
<accession>A0A1V0ADQ4</accession>
<keyword evidence="8 27" id="KW-0285">Flavoprotein</keyword>
<comment type="cofactor">
    <cofactor evidence="1 27">
        <name>FAD</name>
        <dbReference type="ChEBI" id="CHEBI:57692"/>
    </cofactor>
</comment>
<evidence type="ECO:0000259" key="29">
    <source>
        <dbReference type="Pfam" id="PF02770"/>
    </source>
</evidence>
<evidence type="ECO:0000256" key="3">
    <source>
        <dbReference type="ARBA" id="ARBA00009347"/>
    </source>
</evidence>
<evidence type="ECO:0000256" key="4">
    <source>
        <dbReference type="ARBA" id="ARBA00011738"/>
    </source>
</evidence>
<dbReference type="EC" id="1.3.8.1" evidence="7"/>
<dbReference type="Pfam" id="PF12806">
    <property type="entry name" value="Acyl-CoA_dh_C"/>
    <property type="match status" value="1"/>
</dbReference>
<dbReference type="InterPro" id="IPR009100">
    <property type="entry name" value="AcylCoA_DH/oxidase_NM_dom_sf"/>
</dbReference>
<comment type="catalytic activity">
    <reaction evidence="20">
        <text>octadecanoyl-CoA + oxidized [electron-transfer flavoprotein] + H(+) = (2E)-octadecenoyl-CoA + reduced [electron-transfer flavoprotein]</text>
        <dbReference type="Rhea" id="RHEA:47240"/>
        <dbReference type="Rhea" id="RHEA-COMP:10685"/>
        <dbReference type="Rhea" id="RHEA-COMP:10686"/>
        <dbReference type="ChEBI" id="CHEBI:15378"/>
        <dbReference type="ChEBI" id="CHEBI:57394"/>
        <dbReference type="ChEBI" id="CHEBI:57692"/>
        <dbReference type="ChEBI" id="CHEBI:58307"/>
        <dbReference type="ChEBI" id="CHEBI:71412"/>
    </reaction>
</comment>
<comment type="catalytic activity">
    <reaction evidence="15">
        <text>a long-chain 2,3-saturated fatty acyl-CoA + oxidized [electron-transfer flavoprotein] + H(+) = a long-chain (2E)-enoyl-CoA + reduced [electron-transfer flavoprotein]</text>
        <dbReference type="Rhea" id="RHEA:17721"/>
        <dbReference type="Rhea" id="RHEA-COMP:10685"/>
        <dbReference type="Rhea" id="RHEA-COMP:10686"/>
        <dbReference type="ChEBI" id="CHEBI:15378"/>
        <dbReference type="ChEBI" id="CHEBI:57692"/>
        <dbReference type="ChEBI" id="CHEBI:58307"/>
        <dbReference type="ChEBI" id="CHEBI:83721"/>
        <dbReference type="ChEBI" id="CHEBI:83727"/>
        <dbReference type="EC" id="1.3.8.8"/>
    </reaction>
</comment>
<comment type="similarity">
    <text evidence="3 27">Belongs to the acyl-CoA dehydrogenase family.</text>
</comment>
<dbReference type="GO" id="GO:0004466">
    <property type="term" value="F:long-chain fatty acyl-CoA dehydrogenase activity"/>
    <property type="evidence" value="ECO:0007669"/>
    <property type="project" value="UniProtKB-EC"/>
</dbReference>
<evidence type="ECO:0000256" key="18">
    <source>
        <dbReference type="ARBA" id="ARBA00050695"/>
    </source>
</evidence>
<comment type="catalytic activity">
    <reaction evidence="14">
        <text>hexanoyl-CoA + oxidized [electron-transfer flavoprotein] + H(+) = (2E)-hexenoyl-CoA + reduced [electron-transfer flavoprotein]</text>
        <dbReference type="Rhea" id="RHEA:43464"/>
        <dbReference type="Rhea" id="RHEA-COMP:10685"/>
        <dbReference type="Rhea" id="RHEA-COMP:10686"/>
        <dbReference type="ChEBI" id="CHEBI:15378"/>
        <dbReference type="ChEBI" id="CHEBI:57692"/>
        <dbReference type="ChEBI" id="CHEBI:58307"/>
        <dbReference type="ChEBI" id="CHEBI:62077"/>
        <dbReference type="ChEBI" id="CHEBI:62620"/>
    </reaction>
</comment>
<reference evidence="32" key="1">
    <citation type="journal article" date="2017" name="Med. Chem. Commun.">
        <title>Nonomuraea sp. ATCC 55076 harbours the largest actinomycete chromosome to date and the kistamicin biosynthetic gene cluster.</title>
        <authorList>
            <person name="Nazari B."/>
            <person name="Forneris C.C."/>
            <person name="Gibson M.I."/>
            <person name="Moon K."/>
            <person name="Schramma K.R."/>
            <person name="Seyedsayamdost M.R."/>
        </authorList>
    </citation>
    <scope>NUCLEOTIDE SEQUENCE [LARGE SCALE GENOMIC DNA]</scope>
    <source>
        <strain evidence="32">ATCC 55076</strain>
    </source>
</reference>
<evidence type="ECO:0000256" key="20">
    <source>
        <dbReference type="ARBA" id="ARBA00050877"/>
    </source>
</evidence>
<feature type="domain" description="Acyl-CoA oxidase/dehydrogenase middle" evidence="29">
    <location>
        <begin position="162"/>
        <end position="271"/>
    </location>
</feature>
<dbReference type="EMBL" id="CP017717">
    <property type="protein sequence ID" value="AQZ68309.1"/>
    <property type="molecule type" value="Genomic_DNA"/>
</dbReference>
<evidence type="ECO:0000256" key="16">
    <source>
        <dbReference type="ARBA" id="ARBA00050315"/>
    </source>
</evidence>